<reference evidence="4" key="1">
    <citation type="submission" date="2022-01" db="EMBL/GenBank/DDBJ databases">
        <title>Genome Sequence Resource for Two Populations of Ditylenchus destructor, the Migratory Endoparasitic Phytonematode.</title>
        <authorList>
            <person name="Zhang H."/>
            <person name="Lin R."/>
            <person name="Xie B."/>
        </authorList>
    </citation>
    <scope>NUCLEOTIDE SEQUENCE</scope>
    <source>
        <strain evidence="4">BazhouSP</strain>
    </source>
</reference>
<accession>A0AAD4NAH9</accession>
<dbReference type="GO" id="GO:0008988">
    <property type="term" value="F:rRNA (adenine-N6-)-methyltransferase activity"/>
    <property type="evidence" value="ECO:0007669"/>
    <property type="project" value="TreeGrafter"/>
</dbReference>
<dbReference type="PANTHER" id="PTHR23290:SF0">
    <property type="entry name" value="RRNA N6-ADENOSINE-METHYLTRANSFERASE METTL5"/>
    <property type="match status" value="1"/>
</dbReference>
<evidence type="ECO:0000313" key="4">
    <source>
        <dbReference type="EMBL" id="KAI1723495.1"/>
    </source>
</evidence>
<dbReference type="CDD" id="cd02440">
    <property type="entry name" value="AdoMet_MTases"/>
    <property type="match status" value="1"/>
</dbReference>
<dbReference type="GO" id="GO:0003676">
    <property type="term" value="F:nucleic acid binding"/>
    <property type="evidence" value="ECO:0007669"/>
    <property type="project" value="InterPro"/>
</dbReference>
<keyword evidence="4" id="KW-0489">Methyltransferase</keyword>
<dbReference type="InterPro" id="IPR029063">
    <property type="entry name" value="SAM-dependent_MTases_sf"/>
</dbReference>
<evidence type="ECO:0000313" key="5">
    <source>
        <dbReference type="Proteomes" id="UP001201812"/>
    </source>
</evidence>
<dbReference type="SUPFAM" id="SSF53335">
    <property type="entry name" value="S-adenosyl-L-methionine-dependent methyltransferases"/>
    <property type="match status" value="1"/>
</dbReference>
<dbReference type="EMBL" id="JAKKPZ010000003">
    <property type="protein sequence ID" value="KAI1723495.1"/>
    <property type="molecule type" value="Genomic_DNA"/>
</dbReference>
<comment type="similarity">
    <text evidence="1">Belongs to the methyltransferase superfamily. PrmA family.</text>
</comment>
<gene>
    <name evidence="4" type="ORF">DdX_03656</name>
</gene>
<feature type="domain" description="Methyltransferase small" evidence="3">
    <location>
        <begin position="40"/>
        <end position="162"/>
    </location>
</feature>
<dbReference type="Gene3D" id="3.40.50.150">
    <property type="entry name" value="Vaccinia Virus protein VP39"/>
    <property type="match status" value="1"/>
</dbReference>
<organism evidence="4 5">
    <name type="scientific">Ditylenchus destructor</name>
    <dbReference type="NCBI Taxonomy" id="166010"/>
    <lineage>
        <taxon>Eukaryota</taxon>
        <taxon>Metazoa</taxon>
        <taxon>Ecdysozoa</taxon>
        <taxon>Nematoda</taxon>
        <taxon>Chromadorea</taxon>
        <taxon>Rhabditida</taxon>
        <taxon>Tylenchina</taxon>
        <taxon>Tylenchomorpha</taxon>
        <taxon>Sphaerularioidea</taxon>
        <taxon>Anguinidae</taxon>
        <taxon>Anguininae</taxon>
        <taxon>Ditylenchus</taxon>
    </lineage>
</organism>
<evidence type="ECO:0000259" key="3">
    <source>
        <dbReference type="Pfam" id="PF05175"/>
    </source>
</evidence>
<evidence type="ECO:0000256" key="2">
    <source>
        <dbReference type="ARBA" id="ARBA00041374"/>
    </source>
</evidence>
<dbReference type="PROSITE" id="PS00092">
    <property type="entry name" value="N6_MTASE"/>
    <property type="match status" value="1"/>
</dbReference>
<dbReference type="PANTHER" id="PTHR23290">
    <property type="entry name" value="RRNA N6-ADENOSINE-METHYLTRANSFERASE METTL5"/>
    <property type="match status" value="1"/>
</dbReference>
<dbReference type="Pfam" id="PF05175">
    <property type="entry name" value="MTS"/>
    <property type="match status" value="1"/>
</dbReference>
<protein>
    <recommendedName>
        <fullName evidence="2">Methyltransferase-like protein 5</fullName>
    </recommendedName>
</protein>
<dbReference type="Proteomes" id="UP001201812">
    <property type="component" value="Unassembled WGS sequence"/>
</dbReference>
<evidence type="ECO:0000256" key="1">
    <source>
        <dbReference type="ARBA" id="ARBA00009741"/>
    </source>
</evidence>
<sequence length="278" mass="30156">MKRKQLESFLHQLDTFETPRLELEQYATSAELATSILEAINEDSGLDEGTVLGDLGCGCGVLMLGAAKLGAGFCIGYDIDDAALSICRQNIDDAGLGDICDLVQVDLMSASTSNPLSRFHNSFNIIVTNPPFGTKGNSGTDLKFIELGLSLLKPGGHLYSLHKTATRRVLAMGSDVGHGIFFLECVTYYPSAASRAVVVRTQSCIEAAEGGRDLHEPNPVLIITSGSQRAETQRDSRYIQEPYECVDLWVCGPYWGPRGVKRREDPNTTLGPPATQHF</sequence>
<name>A0AAD4NAH9_9BILA</name>
<dbReference type="InterPro" id="IPR051720">
    <property type="entry name" value="rRNA_MeTrfase/Polyamine_Synth"/>
</dbReference>
<keyword evidence="4" id="KW-0808">Transferase</keyword>
<proteinExistence type="inferred from homology"/>
<dbReference type="InterPro" id="IPR007848">
    <property type="entry name" value="Small_mtfrase_dom"/>
</dbReference>
<dbReference type="InterPro" id="IPR002052">
    <property type="entry name" value="DNA_methylase_N6_adenine_CS"/>
</dbReference>
<keyword evidence="5" id="KW-1185">Reference proteome</keyword>
<dbReference type="AlphaFoldDB" id="A0AAD4NAH9"/>
<comment type="caution">
    <text evidence="4">The sequence shown here is derived from an EMBL/GenBank/DDBJ whole genome shotgun (WGS) entry which is preliminary data.</text>
</comment>